<name>A0A401FWS0_9BACT</name>
<dbReference type="Gene3D" id="3.90.220.20">
    <property type="entry name" value="DNA methylase specificity domains"/>
    <property type="match status" value="2"/>
</dbReference>
<evidence type="ECO:0000256" key="2">
    <source>
        <dbReference type="ARBA" id="ARBA00022747"/>
    </source>
</evidence>
<dbReference type="OrthoDB" id="9798929at2"/>
<accession>A0A401FWS0</accession>
<keyword evidence="6" id="KW-1185">Reference proteome</keyword>
<evidence type="ECO:0000256" key="1">
    <source>
        <dbReference type="ARBA" id="ARBA00010923"/>
    </source>
</evidence>
<evidence type="ECO:0000313" key="5">
    <source>
        <dbReference type="EMBL" id="GBC61389.1"/>
    </source>
</evidence>
<dbReference type="PANTHER" id="PTHR30408:SF12">
    <property type="entry name" value="TYPE I RESTRICTION ENZYME MJAVIII SPECIFICITY SUBUNIT"/>
    <property type="match status" value="1"/>
</dbReference>
<sequence>MGSEWTEITIGDLGKVITGKTPSTHDDANFGGHIPFVTPRDLNGTRKITKTERYLTEMGTKSIKNAVIPAHAVMISCIGSDMGKAAIASECCVTNQQINSIIVGKQFDHKYVYYNLSTRKDEIRGLAGGSAQPILNKRNFSQLDILLPPLPEQRAIAHILGSLDDKIELNRRMNETLEAMAQAMFKSWFVDFDPVIDNALAAGNEIPETLKEKAAVRKSLGDARKPLPEEIRNLFPSEFEYSDEMGWIPKGWEVKTLDELVDLIGGGTPKTSVIEYWNGNIPWFSVVDAPNVTDVFVIDTEKHITQLGLDKSSTKILPIGTTIVSARGTVGKCAMTGKPVAMNQSCYGVRGKSNISNTFVYYTIREKVTDLQRSGHGSVFNTITRDTFKTIQMPFGETDLTQELEKQIKPDFDRILANCHQIENLSNLRDTLLPKLLSGEIRIPEKGEV</sequence>
<dbReference type="InterPro" id="IPR000055">
    <property type="entry name" value="Restrct_endonuc_typeI_TRD"/>
</dbReference>
<comment type="caution">
    <text evidence="5">The sequence shown here is derived from an EMBL/GenBank/DDBJ whole genome shotgun (WGS) entry which is preliminary data.</text>
</comment>
<dbReference type="GO" id="GO:0003677">
    <property type="term" value="F:DNA binding"/>
    <property type="evidence" value="ECO:0007669"/>
    <property type="project" value="UniProtKB-KW"/>
</dbReference>
<dbReference type="GO" id="GO:0009307">
    <property type="term" value="P:DNA restriction-modification system"/>
    <property type="evidence" value="ECO:0007669"/>
    <property type="project" value="UniProtKB-KW"/>
</dbReference>
<evidence type="ECO:0000256" key="3">
    <source>
        <dbReference type="ARBA" id="ARBA00023125"/>
    </source>
</evidence>
<proteinExistence type="inferred from homology"/>
<dbReference type="AlphaFoldDB" id="A0A401FWS0"/>
<keyword evidence="5" id="KW-0255">Endonuclease</keyword>
<reference evidence="6" key="1">
    <citation type="submission" date="2017-11" db="EMBL/GenBank/DDBJ databases">
        <authorList>
            <person name="Watanabe M."/>
            <person name="Kojima H."/>
        </authorList>
    </citation>
    <scope>NUCLEOTIDE SEQUENCE [LARGE SCALE GENOMIC DNA]</scope>
    <source>
        <strain evidence="6">Tokyo 01</strain>
    </source>
</reference>
<dbReference type="CDD" id="cd17516">
    <property type="entry name" value="RMtype1_S_HinAWORF1578P-TRD2-CR2_like"/>
    <property type="match status" value="1"/>
</dbReference>
<feature type="domain" description="Type I restriction modification DNA specificity" evidence="4">
    <location>
        <begin position="3"/>
        <end position="178"/>
    </location>
</feature>
<dbReference type="SUPFAM" id="SSF116734">
    <property type="entry name" value="DNA methylase specificity domain"/>
    <property type="match status" value="2"/>
</dbReference>
<dbReference type="Proteomes" id="UP000288096">
    <property type="component" value="Unassembled WGS sequence"/>
</dbReference>
<keyword evidence="3" id="KW-0238">DNA-binding</keyword>
<dbReference type="InterPro" id="IPR044946">
    <property type="entry name" value="Restrct_endonuc_typeI_TRD_sf"/>
</dbReference>
<organism evidence="5 6">
    <name type="scientific">Desulfonema ishimotonii</name>
    <dbReference type="NCBI Taxonomy" id="45657"/>
    <lineage>
        <taxon>Bacteria</taxon>
        <taxon>Pseudomonadati</taxon>
        <taxon>Thermodesulfobacteriota</taxon>
        <taxon>Desulfobacteria</taxon>
        <taxon>Desulfobacterales</taxon>
        <taxon>Desulfococcaceae</taxon>
        <taxon>Desulfonema</taxon>
    </lineage>
</organism>
<protein>
    <submittedName>
        <fullName evidence="5">Restriction endonuclease subunit S</fullName>
    </submittedName>
</protein>
<keyword evidence="5" id="KW-0540">Nuclease</keyword>
<evidence type="ECO:0000259" key="4">
    <source>
        <dbReference type="Pfam" id="PF01420"/>
    </source>
</evidence>
<keyword evidence="2" id="KW-0680">Restriction system</keyword>
<dbReference type="GO" id="GO:0004519">
    <property type="term" value="F:endonuclease activity"/>
    <property type="evidence" value="ECO:0007669"/>
    <property type="project" value="UniProtKB-KW"/>
</dbReference>
<comment type="similarity">
    <text evidence="1">Belongs to the type-I restriction system S methylase family.</text>
</comment>
<reference evidence="6" key="2">
    <citation type="submission" date="2019-01" db="EMBL/GenBank/DDBJ databases">
        <title>Genome sequence of Desulfonema ishimotonii strain Tokyo 01.</title>
        <authorList>
            <person name="Fukui M."/>
        </authorList>
    </citation>
    <scope>NUCLEOTIDE SEQUENCE [LARGE SCALE GENOMIC DNA]</scope>
    <source>
        <strain evidence="6">Tokyo 01</strain>
    </source>
</reference>
<evidence type="ECO:0000313" key="6">
    <source>
        <dbReference type="Proteomes" id="UP000288096"/>
    </source>
</evidence>
<dbReference type="RefSeq" id="WP_124328687.1">
    <property type="nucleotide sequence ID" value="NZ_BEXT01000001.1"/>
</dbReference>
<dbReference type="InterPro" id="IPR052021">
    <property type="entry name" value="Type-I_RS_S_subunit"/>
</dbReference>
<dbReference type="CDD" id="cd17243">
    <property type="entry name" value="RMtype1_S_AchA6I-TRD2-CR2_like"/>
    <property type="match status" value="1"/>
</dbReference>
<keyword evidence="5" id="KW-0378">Hydrolase</keyword>
<gene>
    <name evidence="5" type="ORF">DENIS_2349</name>
</gene>
<dbReference type="Pfam" id="PF01420">
    <property type="entry name" value="Methylase_S"/>
    <property type="match status" value="2"/>
</dbReference>
<feature type="domain" description="Type I restriction modification DNA specificity" evidence="4">
    <location>
        <begin position="249"/>
        <end position="395"/>
    </location>
</feature>
<dbReference type="Gene3D" id="1.10.287.1120">
    <property type="entry name" value="Bipartite methylase S protein"/>
    <property type="match status" value="1"/>
</dbReference>
<dbReference type="PANTHER" id="PTHR30408">
    <property type="entry name" value="TYPE-1 RESTRICTION ENZYME ECOKI SPECIFICITY PROTEIN"/>
    <property type="match status" value="1"/>
</dbReference>
<dbReference type="EMBL" id="BEXT01000001">
    <property type="protein sequence ID" value="GBC61389.1"/>
    <property type="molecule type" value="Genomic_DNA"/>
</dbReference>